<name>A0A7J6L9K7_PERCH</name>
<evidence type="ECO:0000313" key="3">
    <source>
        <dbReference type="Proteomes" id="UP000591131"/>
    </source>
</evidence>
<feature type="chain" id="PRO_5029712652" evidence="1">
    <location>
        <begin position="22"/>
        <end position="148"/>
    </location>
</feature>
<dbReference type="Proteomes" id="UP000591131">
    <property type="component" value="Unassembled WGS sequence"/>
</dbReference>
<keyword evidence="3" id="KW-1185">Reference proteome</keyword>
<evidence type="ECO:0000313" key="2">
    <source>
        <dbReference type="EMBL" id="KAF4655915.1"/>
    </source>
</evidence>
<proteinExistence type="predicted"/>
<feature type="signal peptide" evidence="1">
    <location>
        <begin position="1"/>
        <end position="21"/>
    </location>
</feature>
<reference evidence="2 3" key="1">
    <citation type="submission" date="2020-04" db="EMBL/GenBank/DDBJ databases">
        <title>Perkinsus chesapeaki whole genome sequence.</title>
        <authorList>
            <person name="Bogema D.R."/>
        </authorList>
    </citation>
    <scope>NUCLEOTIDE SEQUENCE [LARGE SCALE GENOMIC DNA]</scope>
    <source>
        <strain evidence="2">ATCC PRA-425</strain>
    </source>
</reference>
<comment type="caution">
    <text evidence="2">The sequence shown here is derived from an EMBL/GenBank/DDBJ whole genome shotgun (WGS) entry which is preliminary data.</text>
</comment>
<organism evidence="2 3">
    <name type="scientific">Perkinsus chesapeaki</name>
    <name type="common">Clam parasite</name>
    <name type="synonym">Perkinsus andrewsi</name>
    <dbReference type="NCBI Taxonomy" id="330153"/>
    <lineage>
        <taxon>Eukaryota</taxon>
        <taxon>Sar</taxon>
        <taxon>Alveolata</taxon>
        <taxon>Perkinsozoa</taxon>
        <taxon>Perkinsea</taxon>
        <taxon>Perkinsida</taxon>
        <taxon>Perkinsidae</taxon>
        <taxon>Perkinsus</taxon>
    </lineage>
</organism>
<protein>
    <submittedName>
        <fullName evidence="2">Uncharacterized protein</fullName>
    </submittedName>
</protein>
<gene>
    <name evidence="2" type="ORF">FOL47_009219</name>
</gene>
<evidence type="ECO:0000256" key="1">
    <source>
        <dbReference type="SAM" id="SignalP"/>
    </source>
</evidence>
<dbReference type="EMBL" id="JAAPAO010000629">
    <property type="protein sequence ID" value="KAF4655915.1"/>
    <property type="molecule type" value="Genomic_DNA"/>
</dbReference>
<dbReference type="AlphaFoldDB" id="A0A7J6L9K7"/>
<sequence length="148" mass="17200">MVSFSTNQLVLCSLLLPFIRGDYPPNGTYFYDEHSREGYFQVMYTITFPQHYPHMVRMDFDCWGTMGLGGTFFLKDYDVPEGCSLDFKDETEVGKWKWLRKSIAAAARRAHRTMNKGDLETLITKTDSGGQPYVELTFNKTKLHLRVY</sequence>
<accession>A0A7J6L9K7</accession>
<keyword evidence="1" id="KW-0732">Signal</keyword>